<evidence type="ECO:0000313" key="1">
    <source>
        <dbReference type="EMBL" id="KJL41077.1"/>
    </source>
</evidence>
<evidence type="ECO:0000313" key="2">
    <source>
        <dbReference type="Proteomes" id="UP000034098"/>
    </source>
</evidence>
<gene>
    <name evidence="1" type="ORF">RS82_02993</name>
</gene>
<name>A0A0M2H3R5_MICTR</name>
<reference evidence="1 2" key="1">
    <citation type="submission" date="2015-02" db="EMBL/GenBank/DDBJ databases">
        <title>Draft genome sequences of ten Microbacterium spp. with emphasis on heavy metal contaminated environments.</title>
        <authorList>
            <person name="Corretto E."/>
        </authorList>
    </citation>
    <scope>NUCLEOTIDE SEQUENCE [LARGE SCALE GENOMIC DNA]</scope>
    <source>
        <strain evidence="1 2">DSM 8608</strain>
    </source>
</reference>
<dbReference type="Proteomes" id="UP000034098">
    <property type="component" value="Unassembled WGS sequence"/>
</dbReference>
<dbReference type="AlphaFoldDB" id="A0A0M2H3R5"/>
<accession>A0A0M2H3R5</accession>
<dbReference type="EMBL" id="JYJA01000038">
    <property type="protein sequence ID" value="KJL41077.1"/>
    <property type="molecule type" value="Genomic_DNA"/>
</dbReference>
<organism evidence="1 2">
    <name type="scientific">Microbacterium trichothecenolyticum</name>
    <name type="common">Aureobacterium trichothecenolyticum</name>
    <dbReference type="NCBI Taxonomy" id="69370"/>
    <lineage>
        <taxon>Bacteria</taxon>
        <taxon>Bacillati</taxon>
        <taxon>Actinomycetota</taxon>
        <taxon>Actinomycetes</taxon>
        <taxon>Micrococcales</taxon>
        <taxon>Microbacteriaceae</taxon>
        <taxon>Microbacterium</taxon>
    </lineage>
</organism>
<protein>
    <submittedName>
        <fullName evidence="1">Uncharacterized protein</fullName>
    </submittedName>
</protein>
<proteinExistence type="predicted"/>
<comment type="caution">
    <text evidence="1">The sequence shown here is derived from an EMBL/GenBank/DDBJ whole genome shotgun (WGS) entry which is preliminary data.</text>
</comment>
<dbReference type="PATRIC" id="fig|69370.6.peg.3047"/>
<sequence length="32" mass="3496">MYQAAIAAKTAFVLRLAGPRTVSRLPRPRVQG</sequence>
<keyword evidence="2" id="KW-1185">Reference proteome</keyword>